<name>A0A1I1HWN5_RUMAL</name>
<dbReference type="InterPro" id="IPR005543">
    <property type="entry name" value="PASTA_dom"/>
</dbReference>
<dbReference type="InterPro" id="IPR000719">
    <property type="entry name" value="Prot_kinase_dom"/>
</dbReference>
<dbReference type="SUPFAM" id="SSF54184">
    <property type="entry name" value="Penicillin-binding protein 2x (pbp-2x), c-terminal domain"/>
    <property type="match status" value="2"/>
</dbReference>
<accession>A0A1I1HWN5</accession>
<dbReference type="Proteomes" id="UP000182192">
    <property type="component" value="Unassembled WGS sequence"/>
</dbReference>
<comment type="catalytic activity">
    <reaction evidence="7">
        <text>L-threonyl-[protein] + ATP = O-phospho-L-threonyl-[protein] + ADP + H(+)</text>
        <dbReference type="Rhea" id="RHEA:46608"/>
        <dbReference type="Rhea" id="RHEA-COMP:11060"/>
        <dbReference type="Rhea" id="RHEA-COMP:11605"/>
        <dbReference type="ChEBI" id="CHEBI:15378"/>
        <dbReference type="ChEBI" id="CHEBI:30013"/>
        <dbReference type="ChEBI" id="CHEBI:30616"/>
        <dbReference type="ChEBI" id="CHEBI:61977"/>
        <dbReference type="ChEBI" id="CHEBI:456216"/>
        <dbReference type="EC" id="2.7.11.1"/>
    </reaction>
</comment>
<evidence type="ECO:0000256" key="6">
    <source>
        <dbReference type="ARBA" id="ARBA00022840"/>
    </source>
</evidence>
<dbReference type="PANTHER" id="PTHR43289">
    <property type="entry name" value="MITOGEN-ACTIVATED PROTEIN KINASE KINASE KINASE 20-RELATED"/>
    <property type="match status" value="1"/>
</dbReference>
<evidence type="ECO:0000256" key="7">
    <source>
        <dbReference type="ARBA" id="ARBA00047899"/>
    </source>
</evidence>
<evidence type="ECO:0000256" key="3">
    <source>
        <dbReference type="ARBA" id="ARBA00022679"/>
    </source>
</evidence>
<dbReference type="EC" id="2.7.11.1" evidence="1"/>
<feature type="domain" description="Protein kinase" evidence="11">
    <location>
        <begin position="45"/>
        <end position="345"/>
    </location>
</feature>
<dbReference type="AlphaFoldDB" id="A0A1I1HWN5"/>
<dbReference type="PROSITE" id="PS00107">
    <property type="entry name" value="PROTEIN_KINASE_ATP"/>
    <property type="match status" value="1"/>
</dbReference>
<dbReference type="EMBL" id="FOKQ01000010">
    <property type="protein sequence ID" value="SFC28261.1"/>
    <property type="molecule type" value="Genomic_DNA"/>
</dbReference>
<evidence type="ECO:0000256" key="8">
    <source>
        <dbReference type="ARBA" id="ARBA00048679"/>
    </source>
</evidence>
<feature type="domain" description="PASTA" evidence="12">
    <location>
        <begin position="524"/>
        <end position="591"/>
    </location>
</feature>
<keyword evidence="4 9" id="KW-0547">Nucleotide-binding</keyword>
<keyword evidence="3" id="KW-0808">Transferase</keyword>
<dbReference type="RefSeq" id="WP_074960863.1">
    <property type="nucleotide sequence ID" value="NZ_FOKQ01000010.1"/>
</dbReference>
<comment type="catalytic activity">
    <reaction evidence="8">
        <text>L-seryl-[protein] + ATP = O-phospho-L-seryl-[protein] + ADP + H(+)</text>
        <dbReference type="Rhea" id="RHEA:17989"/>
        <dbReference type="Rhea" id="RHEA-COMP:9863"/>
        <dbReference type="Rhea" id="RHEA-COMP:11604"/>
        <dbReference type="ChEBI" id="CHEBI:15378"/>
        <dbReference type="ChEBI" id="CHEBI:29999"/>
        <dbReference type="ChEBI" id="CHEBI:30616"/>
        <dbReference type="ChEBI" id="CHEBI:83421"/>
        <dbReference type="ChEBI" id="CHEBI:456216"/>
        <dbReference type="EC" id="2.7.11.1"/>
    </reaction>
</comment>
<keyword evidence="2" id="KW-0723">Serine/threonine-protein kinase</keyword>
<dbReference type="CDD" id="cd06577">
    <property type="entry name" value="PASTA_pknB"/>
    <property type="match status" value="6"/>
</dbReference>
<feature type="binding site" evidence="9">
    <location>
        <position position="74"/>
    </location>
    <ligand>
        <name>ATP</name>
        <dbReference type="ChEBI" id="CHEBI:30616"/>
    </ligand>
</feature>
<dbReference type="SMART" id="SM00219">
    <property type="entry name" value="TyrKc"/>
    <property type="match status" value="1"/>
</dbReference>
<organism evidence="13 14">
    <name type="scientific">Ruminococcus albus</name>
    <dbReference type="NCBI Taxonomy" id="1264"/>
    <lineage>
        <taxon>Bacteria</taxon>
        <taxon>Bacillati</taxon>
        <taxon>Bacillota</taxon>
        <taxon>Clostridia</taxon>
        <taxon>Eubacteriales</taxon>
        <taxon>Oscillospiraceae</taxon>
        <taxon>Ruminococcus</taxon>
    </lineage>
</organism>
<evidence type="ECO:0000313" key="14">
    <source>
        <dbReference type="Proteomes" id="UP000182192"/>
    </source>
</evidence>
<dbReference type="GO" id="GO:0004674">
    <property type="term" value="F:protein serine/threonine kinase activity"/>
    <property type="evidence" value="ECO:0007669"/>
    <property type="project" value="UniProtKB-KW"/>
</dbReference>
<dbReference type="Pfam" id="PF03793">
    <property type="entry name" value="PASTA"/>
    <property type="match status" value="6"/>
</dbReference>
<dbReference type="PROSITE" id="PS00109">
    <property type="entry name" value="PROTEIN_KINASE_TYR"/>
    <property type="match status" value="1"/>
</dbReference>
<evidence type="ECO:0000256" key="4">
    <source>
        <dbReference type="ARBA" id="ARBA00022741"/>
    </source>
</evidence>
<dbReference type="GO" id="GO:0005524">
    <property type="term" value="F:ATP binding"/>
    <property type="evidence" value="ECO:0007669"/>
    <property type="project" value="UniProtKB-UniRule"/>
</dbReference>
<dbReference type="Gene3D" id="1.10.510.10">
    <property type="entry name" value="Transferase(Phosphotransferase) domain 1"/>
    <property type="match status" value="1"/>
</dbReference>
<dbReference type="InterPro" id="IPR020635">
    <property type="entry name" value="Tyr_kinase_cat_dom"/>
</dbReference>
<feature type="region of interest" description="Disordered" evidence="10">
    <location>
        <begin position="767"/>
        <end position="858"/>
    </location>
</feature>
<dbReference type="OrthoDB" id="9788659at2"/>
<dbReference type="GO" id="GO:0004713">
    <property type="term" value="F:protein tyrosine kinase activity"/>
    <property type="evidence" value="ECO:0007669"/>
    <property type="project" value="InterPro"/>
</dbReference>
<evidence type="ECO:0000256" key="5">
    <source>
        <dbReference type="ARBA" id="ARBA00022777"/>
    </source>
</evidence>
<feature type="domain" description="PASTA" evidence="12">
    <location>
        <begin position="726"/>
        <end position="791"/>
    </location>
</feature>
<dbReference type="InterPro" id="IPR017441">
    <property type="entry name" value="Protein_kinase_ATP_BS"/>
</dbReference>
<dbReference type="InterPro" id="IPR011009">
    <property type="entry name" value="Kinase-like_dom_sf"/>
</dbReference>
<dbReference type="SUPFAM" id="SSF56112">
    <property type="entry name" value="Protein kinase-like (PK-like)"/>
    <property type="match status" value="1"/>
</dbReference>
<dbReference type="InterPro" id="IPR008266">
    <property type="entry name" value="Tyr_kinase_AS"/>
</dbReference>
<evidence type="ECO:0000256" key="10">
    <source>
        <dbReference type="SAM" id="MobiDB-lite"/>
    </source>
</evidence>
<keyword evidence="5" id="KW-0418">Kinase</keyword>
<feature type="compositionally biased region" description="Polar residues" evidence="10">
    <location>
        <begin position="769"/>
        <end position="787"/>
    </location>
</feature>
<proteinExistence type="predicted"/>
<dbReference type="PROSITE" id="PS50011">
    <property type="entry name" value="PROTEIN_KINASE_DOM"/>
    <property type="match status" value="1"/>
</dbReference>
<dbReference type="Gene3D" id="3.30.10.20">
    <property type="match status" value="6"/>
</dbReference>
<sequence length="1147" mass="127256">MKYCMGCMEQYEDEYNICPHCGYAENTPPVNSLQIVPGSILADRYIVGRSLGSGGFGVTYIGWDALLETKVAIKEYLPSEFSSRAYGSTEITVFSGAKQEQFESGMNRFVDEAKKLAKFGNSSGIVQIIDTFEVNNTAYIIMELLEGETLAQRLEREKTIPPEEALRMITPVINSLEEVHKAGLIHRDIAPDNIFITSKGDIKLIDFGAARFATSTHSRSLTVLVKEGYSPEEQYESRGEQGPHTDVYALAATLYRMITGVVPPAALERKARVRNRKKDPLQPPSKFVKDLDDNYENALMNALNIQISDRTESMSKFLEELTSEQPVKRRLAHISVFDKLKWPLWAKIGVPAACVCLLTFGVLFMTGVIRFDANMKKEITIPEGQTRVPSVLNLEYPSAEMKLSESNLNISVTRKEPNRDIPENRVMKQMIFDGSVVAENTVVQVVISAGEAEMIMPNVLGLEADTAKNELENLGLKVTVNEEYDDSIMAGSVISQSKDFEDKVYETDEIVLTVSKGRDPFKGEPAGTKAPNFLGSYFEEARQIASENDVLIMVTEYRYSRSFAKGQIMSQNPGPGGDLDDSKCVKLVISMGFGNVTVPDVTFQDEDKAKTQLRTVGLIPQVTYEYSNSIEEGLVISQDPSPDTSIETGSKVNLVISKGAESVEIPNLVGMTKSDATDTLRNMGMVVVYEYKTDNSKSEDSVLSSSPAAGEKIRPGSEITLTICTHESTVQVPDVKGKSRSDAEKAIKSAGLKVNVVEVIDDDNVGKVISQSPKGRSSTTKGKTVTINVGKKSDDQKSNNNGSNGSNNGGSSKTTTKSETTTQKPETTPTKKTNTDTNSEPQTETKTETNTSSPQKKKYTVKVISESTEIFEVEEGATFGSVISDFSEGSENSSGQIFKGWYIGKNGNGRKVSSSDVIKSDTTVFAYYVEPQYSDWTPISDVPSGAKISEHKYTFYKPETTTSESPSLGDDWKQTGSEWKESGSATRICAEFPSGFDESNAYYNDIEHGLTSAYADETSKRDVSRSFKYYIYWHWCYPLAGSHTENDRIVSDQCNEKISGCGYTTIFEAFDSTVDEPYKEWAKGYEVRGHSTYSWWYVPKRVEVYEERITDYKKIYTYSRSVYYESDTQPNPSTVINLTHLVKYRIN</sequence>
<evidence type="ECO:0000256" key="2">
    <source>
        <dbReference type="ARBA" id="ARBA00022527"/>
    </source>
</evidence>
<evidence type="ECO:0000256" key="9">
    <source>
        <dbReference type="PROSITE-ProRule" id="PRU10141"/>
    </source>
</evidence>
<feature type="compositionally biased region" description="Polar residues" evidence="10">
    <location>
        <begin position="840"/>
        <end position="854"/>
    </location>
</feature>
<feature type="compositionally biased region" description="Low complexity" evidence="10">
    <location>
        <begin position="798"/>
        <end position="839"/>
    </location>
</feature>
<feature type="domain" description="PASTA" evidence="12">
    <location>
        <begin position="659"/>
        <end position="725"/>
    </location>
</feature>
<dbReference type="Gene3D" id="3.30.200.20">
    <property type="entry name" value="Phosphorylase Kinase, domain 1"/>
    <property type="match status" value="1"/>
</dbReference>
<evidence type="ECO:0000256" key="1">
    <source>
        <dbReference type="ARBA" id="ARBA00012513"/>
    </source>
</evidence>
<feature type="domain" description="PASTA" evidence="12">
    <location>
        <begin position="594"/>
        <end position="658"/>
    </location>
</feature>
<evidence type="ECO:0000313" key="13">
    <source>
        <dbReference type="EMBL" id="SFC28261.1"/>
    </source>
</evidence>
<evidence type="ECO:0000259" key="11">
    <source>
        <dbReference type="PROSITE" id="PS50011"/>
    </source>
</evidence>
<dbReference type="SMART" id="SM00740">
    <property type="entry name" value="PASTA"/>
    <property type="match status" value="6"/>
</dbReference>
<gene>
    <name evidence="13" type="ORF">SAMN02910406_01439</name>
</gene>
<protein>
    <recommendedName>
        <fullName evidence="1">non-specific serine/threonine protein kinase</fullName>
        <ecNumber evidence="1">2.7.11.1</ecNumber>
    </recommendedName>
</protein>
<dbReference type="PROSITE" id="PS51178">
    <property type="entry name" value="PASTA"/>
    <property type="match status" value="5"/>
</dbReference>
<keyword evidence="6 9" id="KW-0067">ATP-binding</keyword>
<dbReference type="Pfam" id="PF00069">
    <property type="entry name" value="Pkinase"/>
    <property type="match status" value="1"/>
</dbReference>
<reference evidence="13 14" key="1">
    <citation type="submission" date="2016-10" db="EMBL/GenBank/DDBJ databases">
        <authorList>
            <person name="de Groot N.N."/>
        </authorList>
    </citation>
    <scope>NUCLEOTIDE SEQUENCE [LARGE SCALE GENOMIC DNA]</scope>
    <source>
        <strain evidence="13 14">AR67</strain>
    </source>
</reference>
<feature type="domain" description="PASTA" evidence="12">
    <location>
        <begin position="450"/>
        <end position="516"/>
    </location>
</feature>
<evidence type="ECO:0000259" key="12">
    <source>
        <dbReference type="PROSITE" id="PS51178"/>
    </source>
</evidence>
<dbReference type="CDD" id="cd14014">
    <property type="entry name" value="STKc_PknB_like"/>
    <property type="match status" value="1"/>
</dbReference>
<dbReference type="PANTHER" id="PTHR43289:SF34">
    <property type="entry name" value="SERINE_THREONINE-PROTEIN KINASE YBDM-RELATED"/>
    <property type="match status" value="1"/>
</dbReference>